<reference evidence="2" key="3">
    <citation type="submission" date="2025-09" db="UniProtKB">
        <authorList>
            <consortium name="Ensembl"/>
        </authorList>
    </citation>
    <scope>IDENTIFICATION</scope>
</reference>
<feature type="transmembrane region" description="Helical" evidence="1">
    <location>
        <begin position="32"/>
        <end position="52"/>
    </location>
</feature>
<keyword evidence="3" id="KW-1185">Reference proteome</keyword>
<dbReference type="Ensembl" id="ENSENLT00000000845.1">
    <property type="protein sequence ID" value="ENSENLP00000000723.1"/>
    <property type="gene ID" value="ENSENLG00000000524.1"/>
</dbReference>
<accession>A0A665T2U9</accession>
<keyword evidence="1" id="KW-0812">Transmembrane</keyword>
<name>A0A665T2U9_ECHNA</name>
<dbReference type="InParanoid" id="A0A665T2U9"/>
<reference evidence="2" key="2">
    <citation type="submission" date="2025-08" db="UniProtKB">
        <authorList>
            <consortium name="Ensembl"/>
        </authorList>
    </citation>
    <scope>IDENTIFICATION</scope>
</reference>
<dbReference type="Proteomes" id="UP000472264">
    <property type="component" value="Chromosome 7"/>
</dbReference>
<reference evidence="2" key="1">
    <citation type="submission" date="2021-04" db="EMBL/GenBank/DDBJ databases">
        <authorList>
            <consortium name="Wellcome Sanger Institute Data Sharing"/>
        </authorList>
    </citation>
    <scope>NUCLEOTIDE SEQUENCE [LARGE SCALE GENOMIC DNA]</scope>
</reference>
<evidence type="ECO:0000313" key="3">
    <source>
        <dbReference type="Proteomes" id="UP000472264"/>
    </source>
</evidence>
<protein>
    <submittedName>
        <fullName evidence="2">Uncharacterized protein</fullName>
    </submittedName>
</protein>
<proteinExistence type="predicted"/>
<keyword evidence="1" id="KW-0472">Membrane</keyword>
<evidence type="ECO:0000313" key="2">
    <source>
        <dbReference type="Ensembl" id="ENSENLP00000000723.1"/>
    </source>
</evidence>
<sequence length="116" mass="12745">NTHRQLAEMCASLDGLRTGSFACSESFVRGSVLWLGNAAVHFIYLFICFVFFRHLSLTPLFLAPGVLPYVSLCLRSSMVPNPPTTLPSCPATPPHLLHGHPSASFPFGYHFVTKKP</sequence>
<evidence type="ECO:0000256" key="1">
    <source>
        <dbReference type="SAM" id="Phobius"/>
    </source>
</evidence>
<dbReference type="AlphaFoldDB" id="A0A665T2U9"/>
<keyword evidence="1" id="KW-1133">Transmembrane helix</keyword>
<organism evidence="2 3">
    <name type="scientific">Echeneis naucrates</name>
    <name type="common">Live sharksucker</name>
    <dbReference type="NCBI Taxonomy" id="173247"/>
    <lineage>
        <taxon>Eukaryota</taxon>
        <taxon>Metazoa</taxon>
        <taxon>Chordata</taxon>
        <taxon>Craniata</taxon>
        <taxon>Vertebrata</taxon>
        <taxon>Euteleostomi</taxon>
        <taxon>Actinopterygii</taxon>
        <taxon>Neopterygii</taxon>
        <taxon>Teleostei</taxon>
        <taxon>Neoteleostei</taxon>
        <taxon>Acanthomorphata</taxon>
        <taxon>Carangaria</taxon>
        <taxon>Carangiformes</taxon>
        <taxon>Echeneidae</taxon>
        <taxon>Echeneis</taxon>
    </lineage>
</organism>